<dbReference type="GO" id="GO:0016020">
    <property type="term" value="C:membrane"/>
    <property type="evidence" value="ECO:0007669"/>
    <property type="project" value="TreeGrafter"/>
</dbReference>
<dbReference type="Proteomes" id="UP000219331">
    <property type="component" value="Unassembled WGS sequence"/>
</dbReference>
<dbReference type="PANTHER" id="PTHR43798:SF33">
    <property type="entry name" value="HYDROLASE, PUTATIVE (AFU_ORTHOLOGUE AFUA_2G14860)-RELATED"/>
    <property type="match status" value="1"/>
</dbReference>
<proteinExistence type="predicted"/>
<evidence type="ECO:0000259" key="1">
    <source>
        <dbReference type="Pfam" id="PF00561"/>
    </source>
</evidence>
<dbReference type="SUPFAM" id="SSF53474">
    <property type="entry name" value="alpha/beta-Hydrolases"/>
    <property type="match status" value="1"/>
</dbReference>
<dbReference type="EMBL" id="OBML01000005">
    <property type="protein sequence ID" value="SOC06964.1"/>
    <property type="molecule type" value="Genomic_DNA"/>
</dbReference>
<feature type="domain" description="AB hydrolase-1" evidence="1">
    <location>
        <begin position="27"/>
        <end position="266"/>
    </location>
</feature>
<dbReference type="InterPro" id="IPR029058">
    <property type="entry name" value="AB_hydrolase_fold"/>
</dbReference>
<organism evidence="2 3">
    <name type="scientific">Stappia indica</name>
    <dbReference type="NCBI Taxonomy" id="538381"/>
    <lineage>
        <taxon>Bacteria</taxon>
        <taxon>Pseudomonadati</taxon>
        <taxon>Pseudomonadota</taxon>
        <taxon>Alphaproteobacteria</taxon>
        <taxon>Hyphomicrobiales</taxon>
        <taxon>Stappiaceae</taxon>
        <taxon>Stappia</taxon>
    </lineage>
</organism>
<dbReference type="Gene3D" id="3.40.50.1820">
    <property type="entry name" value="alpha/beta hydrolase"/>
    <property type="match status" value="1"/>
</dbReference>
<accession>A0A285SGF2</accession>
<protein>
    <submittedName>
        <fullName evidence="2">Pimeloyl-ACP methyl ester carboxylesterase</fullName>
    </submittedName>
</protein>
<keyword evidence="3" id="KW-1185">Reference proteome</keyword>
<name>A0A285SGF2_9HYPH</name>
<sequence>MDREHSNFAQLNGLRFHYLTWGDPGRPMLICLHGLRSYGRTFAGLAETLADRFYIVAPDQRGRGETDWDTEQNYFADQYAADLGALIDHLGAGTVHVLGHSMGGINALTYALTHAGRFDSLILEDSGPEADASAGIARILKELQTTPLAFDSMDEARAFWRSIRPNATEAAIESRVANSMKSVDGKIVWRHDQRGIGECRIKQASTRPNPDLWPALSALSCPVLVLRGANSDYLDPARVKRMCETNPQVAAHEVEGAGHYVHDDNPVDFNRVVGAFLDSVAAERGAGRG</sequence>
<dbReference type="AlphaFoldDB" id="A0A285SGF2"/>
<dbReference type="PANTHER" id="PTHR43798">
    <property type="entry name" value="MONOACYLGLYCEROL LIPASE"/>
    <property type="match status" value="1"/>
</dbReference>
<reference evidence="2 3" key="1">
    <citation type="submission" date="2017-08" db="EMBL/GenBank/DDBJ databases">
        <authorList>
            <person name="de Groot N.N."/>
        </authorList>
    </citation>
    <scope>NUCLEOTIDE SEQUENCE [LARGE SCALE GENOMIC DNA]</scope>
    <source>
        <strain evidence="2 3">USBA 352</strain>
    </source>
</reference>
<evidence type="ECO:0000313" key="3">
    <source>
        <dbReference type="Proteomes" id="UP000219331"/>
    </source>
</evidence>
<dbReference type="InterPro" id="IPR050266">
    <property type="entry name" value="AB_hydrolase_sf"/>
</dbReference>
<dbReference type="STRING" id="538381.GCA_001696535_02029"/>
<dbReference type="Pfam" id="PF00561">
    <property type="entry name" value="Abhydrolase_1"/>
    <property type="match status" value="1"/>
</dbReference>
<dbReference type="RefSeq" id="WP_097174917.1">
    <property type="nucleotide sequence ID" value="NZ_OBML01000005.1"/>
</dbReference>
<dbReference type="OrthoDB" id="9791366at2"/>
<dbReference type="PRINTS" id="PR00111">
    <property type="entry name" value="ABHYDROLASE"/>
</dbReference>
<gene>
    <name evidence="2" type="ORF">SAMN05421512_105262</name>
</gene>
<evidence type="ECO:0000313" key="2">
    <source>
        <dbReference type="EMBL" id="SOC06964.1"/>
    </source>
</evidence>
<dbReference type="InterPro" id="IPR000073">
    <property type="entry name" value="AB_hydrolase_1"/>
</dbReference>